<gene>
    <name evidence="1" type="ORF">METZ01_LOCUS68321</name>
</gene>
<organism evidence="1">
    <name type="scientific">marine metagenome</name>
    <dbReference type="NCBI Taxonomy" id="408172"/>
    <lineage>
        <taxon>unclassified sequences</taxon>
        <taxon>metagenomes</taxon>
        <taxon>ecological metagenomes</taxon>
    </lineage>
</organism>
<dbReference type="AlphaFoldDB" id="A0A381TL28"/>
<reference evidence="1" key="1">
    <citation type="submission" date="2018-05" db="EMBL/GenBank/DDBJ databases">
        <authorList>
            <person name="Lanie J.A."/>
            <person name="Ng W.-L."/>
            <person name="Kazmierczak K.M."/>
            <person name="Andrzejewski T.M."/>
            <person name="Davidsen T.M."/>
            <person name="Wayne K.J."/>
            <person name="Tettelin H."/>
            <person name="Glass J.I."/>
            <person name="Rusch D."/>
            <person name="Podicherti R."/>
            <person name="Tsui H.-C.T."/>
            <person name="Winkler M.E."/>
        </authorList>
    </citation>
    <scope>NUCLEOTIDE SEQUENCE</scope>
</reference>
<evidence type="ECO:0000313" key="1">
    <source>
        <dbReference type="EMBL" id="SVA15467.1"/>
    </source>
</evidence>
<sequence>MTFIIFTCNFDRVMGEDMMRCSKKRESILEILNDTYCHPAADLIYLKARLINL</sequence>
<name>A0A381TL28_9ZZZZ</name>
<proteinExistence type="predicted"/>
<protein>
    <submittedName>
        <fullName evidence="1">Uncharacterized protein</fullName>
    </submittedName>
</protein>
<dbReference type="EMBL" id="UINC01004591">
    <property type="protein sequence ID" value="SVA15467.1"/>
    <property type="molecule type" value="Genomic_DNA"/>
</dbReference>
<accession>A0A381TL28</accession>